<dbReference type="GO" id="GO:0035485">
    <property type="term" value="F:adenine/guanine mispair binding"/>
    <property type="evidence" value="ECO:0007669"/>
    <property type="project" value="TreeGrafter"/>
</dbReference>
<dbReference type="GO" id="GO:0046872">
    <property type="term" value="F:metal ion binding"/>
    <property type="evidence" value="ECO:0007669"/>
    <property type="project" value="UniProtKB-KW"/>
</dbReference>
<comment type="cofactor">
    <cofactor evidence="2">
        <name>[4Fe-4S] cluster</name>
        <dbReference type="ChEBI" id="CHEBI:49883"/>
    </cofactor>
</comment>
<evidence type="ECO:0000256" key="10">
    <source>
        <dbReference type="ARBA" id="ARBA00023004"/>
    </source>
</evidence>
<keyword evidence="12" id="KW-0234">DNA repair</keyword>
<sequence length="331" mass="37047">MSDSNKENRAHEALLEWYECCGRKDMPIRHLHGPNAPYEVYISEIMSQQTQIGVVLERFFDPFLKVFPTLKALALAPLDQVLLLWKGLGYYTRAKNLHKSAQICAQLYGGNLPKDYKLLRALPGVGDYSARAVLCFGFKEGVGVVDANVARVLLRFFAITPKQKGLASLLQSKADAWLNTNNPFDHNQALIDLGALVCTKTPQCHLCPLSFACQGKNNIQEFSLAKKNPSVPLSLLCGICVQKGHIYLSYKDEGLYAHLYQIPLLKNQEITPLPFLGQVRHSYTKYRVRAQVYQASVQDLQEAHLQRIALDQLKNIPISALTAKILKLAGL</sequence>
<dbReference type="AlphaFoldDB" id="E7ACU7"/>
<evidence type="ECO:0000256" key="8">
    <source>
        <dbReference type="ARBA" id="ARBA00022763"/>
    </source>
</evidence>
<comment type="similarity">
    <text evidence="4">Belongs to the Nth/MutY family.</text>
</comment>
<proteinExistence type="inferred from homology"/>
<dbReference type="SUPFAM" id="SSF48150">
    <property type="entry name" value="DNA-glycosylase"/>
    <property type="match status" value="1"/>
</dbReference>
<evidence type="ECO:0000256" key="2">
    <source>
        <dbReference type="ARBA" id="ARBA00001966"/>
    </source>
</evidence>
<dbReference type="PROSITE" id="PS01155">
    <property type="entry name" value="ENDONUCLEASE_III_2"/>
    <property type="match status" value="1"/>
</dbReference>
<dbReference type="PANTHER" id="PTHR42944:SF1">
    <property type="entry name" value="ADENINE DNA GLYCOSYLASE"/>
    <property type="match status" value="1"/>
</dbReference>
<dbReference type="GO" id="GO:0006298">
    <property type="term" value="P:mismatch repair"/>
    <property type="evidence" value="ECO:0007669"/>
    <property type="project" value="TreeGrafter"/>
</dbReference>
<dbReference type="InterPro" id="IPR044298">
    <property type="entry name" value="MIG/MutY"/>
</dbReference>
<dbReference type="eggNOG" id="COG1194">
    <property type="taxonomic scope" value="Bacteria"/>
</dbReference>
<dbReference type="GO" id="GO:0034039">
    <property type="term" value="F:8-oxo-7,8-dihydroguanine DNA N-glycosylase activity"/>
    <property type="evidence" value="ECO:0007669"/>
    <property type="project" value="TreeGrafter"/>
</dbReference>
<dbReference type="GO" id="GO:0000701">
    <property type="term" value="F:purine-specific mismatch base pair DNA N-glycosylase activity"/>
    <property type="evidence" value="ECO:0007669"/>
    <property type="project" value="UniProtKB-EC"/>
</dbReference>
<accession>E7ACU7</accession>
<evidence type="ECO:0000256" key="13">
    <source>
        <dbReference type="ARBA" id="ARBA00023295"/>
    </source>
</evidence>
<dbReference type="Proteomes" id="UP000007934">
    <property type="component" value="Chromosome"/>
</dbReference>
<keyword evidence="8" id="KW-0227">DNA damage</keyword>
<dbReference type="GO" id="GO:0032357">
    <property type="term" value="F:oxidized purine DNA binding"/>
    <property type="evidence" value="ECO:0007669"/>
    <property type="project" value="TreeGrafter"/>
</dbReference>
<evidence type="ECO:0000313" key="16">
    <source>
        <dbReference type="Proteomes" id="UP000007934"/>
    </source>
</evidence>
<dbReference type="Pfam" id="PF00730">
    <property type="entry name" value="HhH-GPD"/>
    <property type="match status" value="1"/>
</dbReference>
<dbReference type="GO" id="GO:0051536">
    <property type="term" value="F:iron-sulfur cluster binding"/>
    <property type="evidence" value="ECO:0007669"/>
    <property type="project" value="UniProtKB-KW"/>
</dbReference>
<dbReference type="SUPFAM" id="SSF55811">
    <property type="entry name" value="Nudix"/>
    <property type="match status" value="1"/>
</dbReference>
<feature type="domain" description="HhH-GPD" evidence="14">
    <location>
        <begin position="46"/>
        <end position="196"/>
    </location>
</feature>
<evidence type="ECO:0000256" key="4">
    <source>
        <dbReference type="ARBA" id="ARBA00008343"/>
    </source>
</evidence>
<dbReference type="InterPro" id="IPR023170">
    <property type="entry name" value="HhH_base_excis_C"/>
</dbReference>
<evidence type="ECO:0000256" key="5">
    <source>
        <dbReference type="ARBA" id="ARBA00012045"/>
    </source>
</evidence>
<dbReference type="EC" id="3.2.2.31" evidence="5"/>
<keyword evidence="7" id="KW-0479">Metal-binding</keyword>
<dbReference type="PANTHER" id="PTHR42944">
    <property type="entry name" value="ADENINE DNA GLYCOSYLASE"/>
    <property type="match status" value="1"/>
</dbReference>
<keyword evidence="11" id="KW-0411">Iron-sulfur</keyword>
<gene>
    <name evidence="15" type="primary">mutY</name>
    <name evidence="15" type="ordered locus">Hfelis_01930</name>
</gene>
<dbReference type="GO" id="GO:0006284">
    <property type="term" value="P:base-excision repair"/>
    <property type="evidence" value="ECO:0007669"/>
    <property type="project" value="InterPro"/>
</dbReference>
<keyword evidence="9 15" id="KW-0378">Hydrolase</keyword>
<evidence type="ECO:0000256" key="9">
    <source>
        <dbReference type="ARBA" id="ARBA00022801"/>
    </source>
</evidence>
<evidence type="ECO:0000313" key="15">
    <source>
        <dbReference type="EMBL" id="CBY82277.1"/>
    </source>
</evidence>
<comment type="function">
    <text evidence="3">Adenine glycosylase active on G-A mispairs. MutY also corrects error-prone DNA synthesis past GO lesions which are due to the oxidatively damaged form of guanine: 7,8-dihydro-8-oxoguanine (8-oxo-dGTP).</text>
</comment>
<name>E7ACU7_HELFC</name>
<evidence type="ECO:0000256" key="3">
    <source>
        <dbReference type="ARBA" id="ARBA00002933"/>
    </source>
</evidence>
<dbReference type="SMART" id="SM00478">
    <property type="entry name" value="ENDO3c"/>
    <property type="match status" value="1"/>
</dbReference>
<dbReference type="InterPro" id="IPR003265">
    <property type="entry name" value="HhH-GPD_domain"/>
</dbReference>
<dbReference type="CDD" id="cd00056">
    <property type="entry name" value="ENDO3c"/>
    <property type="match status" value="1"/>
</dbReference>
<dbReference type="GeneID" id="36134139"/>
<evidence type="ECO:0000256" key="1">
    <source>
        <dbReference type="ARBA" id="ARBA00000843"/>
    </source>
</evidence>
<keyword evidence="16" id="KW-1185">Reference proteome</keyword>
<evidence type="ECO:0000259" key="14">
    <source>
        <dbReference type="SMART" id="SM00478"/>
    </source>
</evidence>
<dbReference type="HOGENOM" id="CLU_012862_0_2_7"/>
<dbReference type="InterPro" id="IPR004036">
    <property type="entry name" value="Endonuclease-III-like_CS2"/>
</dbReference>
<evidence type="ECO:0000256" key="6">
    <source>
        <dbReference type="ARBA" id="ARBA00022023"/>
    </source>
</evidence>
<dbReference type="RefSeq" id="WP_013468649.1">
    <property type="nucleotide sequence ID" value="NC_014810.2"/>
</dbReference>
<dbReference type="Gene3D" id="1.10.340.30">
    <property type="entry name" value="Hypothetical protein, domain 2"/>
    <property type="match status" value="1"/>
</dbReference>
<dbReference type="KEGG" id="hfe:HFELIS_01930"/>
<dbReference type="EMBL" id="FQ670179">
    <property type="protein sequence ID" value="CBY82277.1"/>
    <property type="molecule type" value="Genomic_DNA"/>
</dbReference>
<comment type="catalytic activity">
    <reaction evidence="1">
        <text>Hydrolyzes free adenine bases from 7,8-dihydro-8-oxoguanine:adenine mismatched double-stranded DNA, leaving an apurinic site.</text>
        <dbReference type="EC" id="3.2.2.31"/>
    </reaction>
</comment>
<dbReference type="InterPro" id="IPR015797">
    <property type="entry name" value="NUDIX_hydrolase-like_dom_sf"/>
</dbReference>
<evidence type="ECO:0000256" key="12">
    <source>
        <dbReference type="ARBA" id="ARBA00023204"/>
    </source>
</evidence>
<organism evidence="15 16">
    <name type="scientific">Helicobacter felis (strain ATCC 49179 / CCUG 28539 / NCTC 12436 / CS1)</name>
    <dbReference type="NCBI Taxonomy" id="936155"/>
    <lineage>
        <taxon>Bacteria</taxon>
        <taxon>Pseudomonadati</taxon>
        <taxon>Campylobacterota</taxon>
        <taxon>Epsilonproteobacteria</taxon>
        <taxon>Campylobacterales</taxon>
        <taxon>Helicobacteraceae</taxon>
        <taxon>Helicobacter</taxon>
    </lineage>
</organism>
<protein>
    <recommendedName>
        <fullName evidence="6">Adenine DNA glycosylase</fullName>
        <ecNumber evidence="5">3.2.2.31</ecNumber>
    </recommendedName>
</protein>
<evidence type="ECO:0000256" key="11">
    <source>
        <dbReference type="ARBA" id="ARBA00023014"/>
    </source>
</evidence>
<dbReference type="InterPro" id="IPR011257">
    <property type="entry name" value="DNA_glycosylase"/>
</dbReference>
<keyword evidence="13 15" id="KW-0326">Glycosidase</keyword>
<reference evidence="15 16" key="1">
    <citation type="journal article" date="2011" name="Genome Biol. Evol.">
        <title>Comparative whole genome sequence analysis of the carcinogenic bacterial model pathogen Helicobacter felis.</title>
        <authorList>
            <person name="Arnold I.C."/>
            <person name="Zigova Z."/>
            <person name="Holden M."/>
            <person name="Lawley T.D."/>
            <person name="Rad R."/>
            <person name="Dougan G."/>
            <person name="Falkow S."/>
            <person name="Bentley S.D."/>
            <person name="Muller A."/>
        </authorList>
    </citation>
    <scope>NUCLEOTIDE SEQUENCE [LARGE SCALE GENOMIC DNA]</scope>
    <source>
        <strain evidence="16">ATCC 49179 / CCUG 28539 / NCTC 12436 / CS1</strain>
    </source>
</reference>
<dbReference type="STRING" id="936155.HFELIS_01930"/>
<dbReference type="Gene3D" id="1.10.1670.10">
    <property type="entry name" value="Helix-hairpin-Helix base-excision DNA repair enzymes (C-terminal)"/>
    <property type="match status" value="1"/>
</dbReference>
<evidence type="ECO:0000256" key="7">
    <source>
        <dbReference type="ARBA" id="ARBA00022723"/>
    </source>
</evidence>
<keyword evidence="10" id="KW-0408">Iron</keyword>
<dbReference type="Gene3D" id="3.90.79.10">
    <property type="entry name" value="Nucleoside Triphosphate Pyrophosphohydrolase"/>
    <property type="match status" value="1"/>
</dbReference>